<keyword evidence="5" id="KW-1185">Reference proteome</keyword>
<feature type="domain" description="BREX system Lon protease-like BrxL N-terminal" evidence="3">
    <location>
        <begin position="19"/>
        <end position="149"/>
    </location>
</feature>
<dbReference type="SUPFAM" id="SSF54211">
    <property type="entry name" value="Ribosomal protein S5 domain 2-like"/>
    <property type="match status" value="1"/>
</dbReference>
<evidence type="ECO:0000259" key="3">
    <source>
        <dbReference type="Pfam" id="PF20442"/>
    </source>
</evidence>
<protein>
    <submittedName>
        <fullName evidence="4">TIGR02688 family protein</fullName>
    </submittedName>
</protein>
<dbReference type="GO" id="GO:0005524">
    <property type="term" value="F:ATP binding"/>
    <property type="evidence" value="ECO:0007669"/>
    <property type="project" value="InterPro"/>
</dbReference>
<evidence type="ECO:0000313" key="4">
    <source>
        <dbReference type="EMBL" id="AUB61431.1"/>
    </source>
</evidence>
<sequence>MENFHDDLSEDLNTKLNDNFAGRIVRKDLTKKIKEGANVPVYVLEYLLGKYCATTEESLIHQGVENVKKILAENYVRPDEAQKILSKLRESGSYTVIDTVTVRLNYKLDRYEADFSNLGLSGVPIAKEYPSKYERLLGGNIWCMINFEYFFDEADQRRNPFIIKKLSPIQMPNLDLEEIIVGRDNFTKEQWIDVLLRSCGMEPTQFDERVKWLLLARLIPLVENNFNLCELGPRGTGKSHVYREISPNSILVSGGQTTVANLFYNMSTKLIGLVGMWDCVAFDEVAGIHFKDKDGVPIMKDYMASGSFSRGKDEKNASASMVFVGNINQSVDVLLKTSSLFDPFPEDMGKDTAFFDRMHCYVPGWEIPKYRPEFFTNDYGFITDYLSEFMREMRKRSYADALDDYFKLGNNLNQRDVVAVRKMVSGLIKLVYPNGVYDKEDIREILVFALESRRRVKEQLKKIGGMEFYDVNFSYIDNETLQEDFVSVPEQSGGKLIPEGIHKPGHLYTVGQADKGMIGVFKIETEMMNGTGKFNCTGIGSKKEVKEAINTAYSYLKSNSSNVSGTISTKNKDYLMQVQDLNGVGMTKYLALASFVALCSAALNKPVLASTAILGSISIGGTILKIEELANILQVCLDSGAKKVLIPISSSADLTNVPPELIGNFSLIFYQSAEDAVFKALGVE</sequence>
<proteinExistence type="predicted"/>
<dbReference type="Gene3D" id="3.30.230.10">
    <property type="match status" value="1"/>
</dbReference>
<name>A0A2H4VTK1_9EURY</name>
<dbReference type="InterPro" id="IPR020568">
    <property type="entry name" value="Ribosomal_Su5_D2-typ_SF"/>
</dbReference>
<dbReference type="InterPro" id="IPR014061">
    <property type="entry name" value="BrxL-like"/>
</dbReference>
<evidence type="ECO:0000313" key="5">
    <source>
        <dbReference type="Proteomes" id="UP000232631"/>
    </source>
</evidence>
<dbReference type="KEGG" id="msub:BK009_03450"/>
<dbReference type="Pfam" id="PF13337">
    <property type="entry name" value="BrxL_ATPase"/>
    <property type="match status" value="1"/>
</dbReference>
<reference evidence="4 5" key="1">
    <citation type="submission" date="2016-10" db="EMBL/GenBank/DDBJ databases">
        <title>Comparative genomics between deep and shallow subseafloor isolates.</title>
        <authorList>
            <person name="Ishii S."/>
            <person name="Miller J.R."/>
            <person name="Sutton G."/>
            <person name="Suzuki S."/>
            <person name="Methe B."/>
            <person name="Inagaki F."/>
            <person name="Imachi H."/>
        </authorList>
    </citation>
    <scope>NUCLEOTIDE SEQUENCE [LARGE SCALE GENOMIC DNA]</scope>
    <source>
        <strain evidence="4 5">A8p</strain>
    </source>
</reference>
<dbReference type="Pfam" id="PF20442">
    <property type="entry name" value="BrxL_N"/>
    <property type="match status" value="1"/>
</dbReference>
<dbReference type="EMBL" id="CP017768">
    <property type="protein sequence ID" value="AUB61431.1"/>
    <property type="molecule type" value="Genomic_DNA"/>
</dbReference>
<gene>
    <name evidence="4" type="ORF">BK009_03450</name>
</gene>
<comment type="subcellular location">
    <subcellularLocation>
        <location evidence="1">Endomembrane system</location>
        <topology evidence="1">Multi-pass membrane protein</topology>
    </subcellularLocation>
</comment>
<feature type="domain" description="Lon proteolytic" evidence="2">
    <location>
        <begin position="520"/>
        <end position="681"/>
    </location>
</feature>
<dbReference type="NCBIfam" id="TIGR02688">
    <property type="entry name" value="BREX system Lon protease-like protein BrxL"/>
    <property type="match status" value="1"/>
</dbReference>
<accession>A0A2H4VTK1</accession>
<dbReference type="AlphaFoldDB" id="A0A2H4VTK1"/>
<dbReference type="GO" id="GO:0004176">
    <property type="term" value="F:ATP-dependent peptidase activity"/>
    <property type="evidence" value="ECO:0007669"/>
    <property type="project" value="InterPro"/>
</dbReference>
<evidence type="ECO:0000256" key="1">
    <source>
        <dbReference type="ARBA" id="ARBA00004127"/>
    </source>
</evidence>
<organism evidence="4 5">
    <name type="scientific">Methanobacterium subterraneum</name>
    <dbReference type="NCBI Taxonomy" id="59277"/>
    <lineage>
        <taxon>Archaea</taxon>
        <taxon>Methanobacteriati</taxon>
        <taxon>Methanobacteriota</taxon>
        <taxon>Methanomada group</taxon>
        <taxon>Methanobacteria</taxon>
        <taxon>Methanobacteriales</taxon>
        <taxon>Methanobacteriaceae</taxon>
        <taxon>Methanobacterium</taxon>
    </lineage>
</organism>
<evidence type="ECO:0000259" key="2">
    <source>
        <dbReference type="Pfam" id="PF05362"/>
    </source>
</evidence>
<dbReference type="InterPro" id="IPR013473">
    <property type="entry name" value="BrxL"/>
</dbReference>
<dbReference type="InterPro" id="IPR014721">
    <property type="entry name" value="Ribsml_uS5_D2-typ_fold_subgr"/>
</dbReference>
<dbReference type="InterPro" id="IPR008269">
    <property type="entry name" value="Lon_proteolytic"/>
</dbReference>
<dbReference type="PANTHER" id="PTHR10046">
    <property type="entry name" value="ATP DEPENDENT LON PROTEASE FAMILY MEMBER"/>
    <property type="match status" value="1"/>
</dbReference>
<dbReference type="Proteomes" id="UP000232631">
    <property type="component" value="Chromosome"/>
</dbReference>
<dbReference type="GO" id="GO:0012505">
    <property type="term" value="C:endomembrane system"/>
    <property type="evidence" value="ECO:0007669"/>
    <property type="project" value="UniProtKB-SubCell"/>
</dbReference>
<dbReference type="Pfam" id="PF05362">
    <property type="entry name" value="Lon_C"/>
    <property type="match status" value="1"/>
</dbReference>
<dbReference type="InterPro" id="IPR027065">
    <property type="entry name" value="Lon_Prtase"/>
</dbReference>
<dbReference type="GO" id="GO:0006508">
    <property type="term" value="P:proteolysis"/>
    <property type="evidence" value="ECO:0007669"/>
    <property type="project" value="InterPro"/>
</dbReference>
<dbReference type="InterPro" id="IPR046838">
    <property type="entry name" value="BrxL_N"/>
</dbReference>
<dbReference type="GO" id="GO:0030163">
    <property type="term" value="P:protein catabolic process"/>
    <property type="evidence" value="ECO:0007669"/>
    <property type="project" value="InterPro"/>
</dbReference>
<dbReference type="GO" id="GO:0004252">
    <property type="term" value="F:serine-type endopeptidase activity"/>
    <property type="evidence" value="ECO:0007669"/>
    <property type="project" value="InterPro"/>
</dbReference>
<dbReference type="NCBIfam" id="TIGR02653">
    <property type="entry name" value="Lon_rel_chp"/>
    <property type="match status" value="1"/>
</dbReference>